<dbReference type="Proteomes" id="UP000000763">
    <property type="component" value="Chromosome 6"/>
</dbReference>
<sequence>MATPSFLTMGLKSEPQLVVVVAEERECAAWTRAMRMPRRGRVGTAAAGDGGRGVIVLAIGYHRYRCRCHWETRDKGLGAALVAMAARPLDSTPPAEVDFLGVELWTVVPCSLWRTRFAAAPTTFSCRRSHTGAAAAMET</sequence>
<dbReference type="AlphaFoldDB" id="Q5Z884"/>
<evidence type="ECO:0000313" key="3">
    <source>
        <dbReference type="Proteomes" id="UP000000763"/>
    </source>
</evidence>
<accession>Q5Z884</accession>
<reference evidence="3" key="3">
    <citation type="journal article" date="2005" name="Nature">
        <title>The map-based sequence of the rice genome.</title>
        <authorList>
            <consortium name="International rice genome sequencing project (IRGSP)"/>
            <person name="Matsumoto T."/>
            <person name="Wu J."/>
            <person name="Kanamori H."/>
            <person name="Katayose Y."/>
            <person name="Fujisawa M."/>
            <person name="Namiki N."/>
            <person name="Mizuno H."/>
            <person name="Yamamoto K."/>
            <person name="Antonio B.A."/>
            <person name="Baba T."/>
            <person name="Sakata K."/>
            <person name="Nagamura Y."/>
            <person name="Aoki H."/>
            <person name="Arikawa K."/>
            <person name="Arita K."/>
            <person name="Bito T."/>
            <person name="Chiden Y."/>
            <person name="Fujitsuka N."/>
            <person name="Fukunaka R."/>
            <person name="Hamada M."/>
            <person name="Harada C."/>
            <person name="Hayashi A."/>
            <person name="Hijishita S."/>
            <person name="Honda M."/>
            <person name="Hosokawa S."/>
            <person name="Ichikawa Y."/>
            <person name="Idonuma A."/>
            <person name="Iijima M."/>
            <person name="Ikeda M."/>
            <person name="Ikeno M."/>
            <person name="Ito K."/>
            <person name="Ito S."/>
            <person name="Ito T."/>
            <person name="Ito Y."/>
            <person name="Ito Y."/>
            <person name="Iwabuchi A."/>
            <person name="Kamiya K."/>
            <person name="Karasawa W."/>
            <person name="Kurita K."/>
            <person name="Katagiri S."/>
            <person name="Kikuta A."/>
            <person name="Kobayashi H."/>
            <person name="Kobayashi N."/>
            <person name="Machita K."/>
            <person name="Maehara T."/>
            <person name="Masukawa M."/>
            <person name="Mizubayashi T."/>
            <person name="Mukai Y."/>
            <person name="Nagasaki H."/>
            <person name="Nagata Y."/>
            <person name="Naito S."/>
            <person name="Nakashima M."/>
            <person name="Nakama Y."/>
            <person name="Nakamichi Y."/>
            <person name="Nakamura M."/>
            <person name="Meguro A."/>
            <person name="Negishi M."/>
            <person name="Ohta I."/>
            <person name="Ohta T."/>
            <person name="Okamoto M."/>
            <person name="Ono N."/>
            <person name="Saji S."/>
            <person name="Sakaguchi M."/>
            <person name="Sakai K."/>
            <person name="Shibata M."/>
            <person name="Shimokawa T."/>
            <person name="Song J."/>
            <person name="Takazaki Y."/>
            <person name="Terasawa K."/>
            <person name="Tsugane M."/>
            <person name="Tsuji K."/>
            <person name="Ueda S."/>
            <person name="Waki K."/>
            <person name="Yamagata H."/>
            <person name="Yamamoto M."/>
            <person name="Yamamoto S."/>
            <person name="Yamane H."/>
            <person name="Yoshiki S."/>
            <person name="Yoshihara R."/>
            <person name="Yukawa K."/>
            <person name="Zhong H."/>
            <person name="Yano M."/>
            <person name="Yuan Q."/>
            <person name="Ouyang S."/>
            <person name="Liu J."/>
            <person name="Jones K.M."/>
            <person name="Gansberger K."/>
            <person name="Moffat K."/>
            <person name="Hill J."/>
            <person name="Bera J."/>
            <person name="Fadrosh D."/>
            <person name="Jin S."/>
            <person name="Johri S."/>
            <person name="Kim M."/>
            <person name="Overton L."/>
            <person name="Reardon M."/>
            <person name="Tsitrin T."/>
            <person name="Vuong H."/>
            <person name="Weaver B."/>
            <person name="Ciecko A."/>
            <person name="Tallon L."/>
            <person name="Jackson J."/>
            <person name="Pai G."/>
            <person name="Aken S.V."/>
            <person name="Utterback T."/>
            <person name="Reidmuller S."/>
            <person name="Feldblyum T."/>
            <person name="Hsiao J."/>
            <person name="Zismann V."/>
            <person name="Iobst S."/>
            <person name="de Vazeille A.R."/>
            <person name="Buell C.R."/>
            <person name="Ying K."/>
            <person name="Li Y."/>
            <person name="Lu T."/>
            <person name="Huang Y."/>
            <person name="Zhao Q."/>
            <person name="Feng Q."/>
            <person name="Zhang L."/>
            <person name="Zhu J."/>
            <person name="Weng Q."/>
            <person name="Mu J."/>
            <person name="Lu Y."/>
            <person name="Fan D."/>
            <person name="Liu Y."/>
            <person name="Guan J."/>
            <person name="Zhang Y."/>
            <person name="Yu S."/>
            <person name="Liu X."/>
            <person name="Zhang Y."/>
            <person name="Hong G."/>
            <person name="Han B."/>
            <person name="Choisne N."/>
            <person name="Demange N."/>
            <person name="Orjeda G."/>
            <person name="Samain S."/>
            <person name="Cattolico L."/>
            <person name="Pelletier E."/>
            <person name="Couloux A."/>
            <person name="Segurens B."/>
            <person name="Wincker P."/>
            <person name="D'Hont A."/>
            <person name="Scarpelli C."/>
            <person name="Weissenbach J."/>
            <person name="Salanoubat M."/>
            <person name="Quetier F."/>
            <person name="Yu Y."/>
            <person name="Kim H.R."/>
            <person name="Rambo T."/>
            <person name="Currie J."/>
            <person name="Collura K."/>
            <person name="Luo M."/>
            <person name="Yang T."/>
            <person name="Ammiraju J.S.S."/>
            <person name="Engler F."/>
            <person name="Soderlund C."/>
            <person name="Wing R.A."/>
            <person name="Palmer L.E."/>
            <person name="de la Bastide M."/>
            <person name="Spiegel L."/>
            <person name="Nascimento L."/>
            <person name="Zutavern T."/>
            <person name="O'Shaughnessy A."/>
            <person name="Dike S."/>
            <person name="Dedhia N."/>
            <person name="Preston R."/>
            <person name="Balija V."/>
            <person name="McCombie W.R."/>
            <person name="Chow T."/>
            <person name="Chen H."/>
            <person name="Chung M."/>
            <person name="Chen C."/>
            <person name="Shaw J."/>
            <person name="Wu H."/>
            <person name="Hsiao K."/>
            <person name="Chao Y."/>
            <person name="Chu M."/>
            <person name="Cheng C."/>
            <person name="Hour A."/>
            <person name="Lee P."/>
            <person name="Lin S."/>
            <person name="Lin Y."/>
            <person name="Liou J."/>
            <person name="Liu S."/>
            <person name="Hsing Y."/>
            <person name="Raghuvanshi S."/>
            <person name="Mohanty A."/>
            <person name="Bharti A.K."/>
            <person name="Gaur A."/>
            <person name="Gupta V."/>
            <person name="Kumar D."/>
            <person name="Ravi V."/>
            <person name="Vij S."/>
            <person name="Kapur A."/>
            <person name="Khurana P."/>
            <person name="Khurana P."/>
            <person name="Khurana J.P."/>
            <person name="Tyagi A.K."/>
            <person name="Gaikwad K."/>
            <person name="Singh A."/>
            <person name="Dalal V."/>
            <person name="Srivastava S."/>
            <person name="Dixit A."/>
            <person name="Pal A.K."/>
            <person name="Ghazi I.A."/>
            <person name="Yadav M."/>
            <person name="Pandit A."/>
            <person name="Bhargava A."/>
            <person name="Sureshbabu K."/>
            <person name="Batra K."/>
            <person name="Sharma T.R."/>
            <person name="Mohapatra T."/>
            <person name="Singh N.K."/>
            <person name="Messing J."/>
            <person name="Nelson A.B."/>
            <person name="Fuks G."/>
            <person name="Kavchok S."/>
            <person name="Keizer G."/>
            <person name="Linton E."/>
            <person name="Llaca V."/>
            <person name="Song R."/>
            <person name="Tanyolac B."/>
            <person name="Young S."/>
            <person name="Ho-Il K."/>
            <person name="Hahn J.H."/>
            <person name="Sangsakoo G."/>
            <person name="Vanavichit A."/>
            <person name="de Mattos Luiz.A.T."/>
            <person name="Zimmer P.D."/>
            <person name="Malone G."/>
            <person name="Dellagostin O."/>
            <person name="de Oliveira A.C."/>
            <person name="Bevan M."/>
            <person name="Bancroft I."/>
            <person name="Minx P."/>
            <person name="Cordum H."/>
            <person name="Wilson R."/>
            <person name="Cheng Z."/>
            <person name="Jin W."/>
            <person name="Jiang J."/>
            <person name="Leong S.A."/>
            <person name="Iwama H."/>
            <person name="Gojobori T."/>
            <person name="Itoh T."/>
            <person name="Niimura Y."/>
            <person name="Fujii Y."/>
            <person name="Habara T."/>
            <person name="Sakai H."/>
            <person name="Sato Y."/>
            <person name="Wilson G."/>
            <person name="Kumar K."/>
            <person name="McCouch S."/>
            <person name="Juretic N."/>
            <person name="Hoen D."/>
            <person name="Wright S."/>
            <person name="Bruskiewich R."/>
            <person name="Bureau T."/>
            <person name="Miyao A."/>
            <person name="Hirochika H."/>
            <person name="Nishikawa T."/>
            <person name="Kadowaki K."/>
            <person name="Sugiura M."/>
            <person name="Burr B."/>
            <person name="Sasaki T."/>
        </authorList>
    </citation>
    <scope>NUCLEOTIDE SEQUENCE [LARGE SCALE GENOMIC DNA]</scope>
    <source>
        <strain evidence="3">cv. Nipponbare</strain>
    </source>
</reference>
<evidence type="ECO:0000313" key="1">
    <source>
        <dbReference type="EMBL" id="BAD61544.1"/>
    </source>
</evidence>
<proteinExistence type="predicted"/>
<evidence type="ECO:0000313" key="2">
    <source>
        <dbReference type="EMBL" id="BAD61760.1"/>
    </source>
</evidence>
<reference evidence="2" key="2">
    <citation type="submission" date="2001-07" db="EMBL/GenBank/DDBJ databases">
        <title>Oryza sativa nipponbare(GA3) genomic DNA, chromosome 6, BAC clone:OJ1294_G12.</title>
        <authorList>
            <person name="Sasaki T."/>
            <person name="Matsumoto T."/>
            <person name="Yamamoto K."/>
        </authorList>
    </citation>
    <scope>NUCLEOTIDE SEQUENCE</scope>
</reference>
<protein>
    <submittedName>
        <fullName evidence="2">Uncharacterized protein</fullName>
    </submittedName>
</protein>
<name>Q5Z884_ORYSJ</name>
<organism evidence="2 3">
    <name type="scientific">Oryza sativa subsp. japonica</name>
    <name type="common">Rice</name>
    <dbReference type="NCBI Taxonomy" id="39947"/>
    <lineage>
        <taxon>Eukaryota</taxon>
        <taxon>Viridiplantae</taxon>
        <taxon>Streptophyta</taxon>
        <taxon>Embryophyta</taxon>
        <taxon>Tracheophyta</taxon>
        <taxon>Spermatophyta</taxon>
        <taxon>Magnoliopsida</taxon>
        <taxon>Liliopsida</taxon>
        <taxon>Poales</taxon>
        <taxon>Poaceae</taxon>
        <taxon>BOP clade</taxon>
        <taxon>Oryzoideae</taxon>
        <taxon>Oryzeae</taxon>
        <taxon>Oryzinae</taxon>
        <taxon>Oryza</taxon>
        <taxon>Oryza sativa</taxon>
    </lineage>
</organism>
<reference evidence="3" key="4">
    <citation type="journal article" date="2008" name="Nucleic Acids Res.">
        <title>The rice annotation project database (RAP-DB): 2008 update.</title>
        <authorList>
            <consortium name="The rice annotation project (RAP)"/>
        </authorList>
    </citation>
    <scope>GENOME REANNOTATION</scope>
    <source>
        <strain evidence="3">cv. Nipponbare</strain>
    </source>
</reference>
<dbReference type="EMBL" id="AP003952">
    <property type="protein sequence ID" value="BAD61760.1"/>
    <property type="molecule type" value="Genomic_DNA"/>
</dbReference>
<reference evidence="1" key="1">
    <citation type="submission" date="2001-04" db="EMBL/GenBank/DDBJ databases">
        <title>Oryza sativa nipponbare(GA3) genomic DNA, chromosome 6, PAC clone:P0428A03.</title>
        <authorList>
            <person name="Sasaki T."/>
            <person name="Matsumoto T."/>
            <person name="Yamamoto K."/>
        </authorList>
    </citation>
    <scope>NUCLEOTIDE SEQUENCE</scope>
</reference>
<dbReference type="EMBL" id="AP003506">
    <property type="protein sequence ID" value="BAD61544.1"/>
    <property type="molecule type" value="Genomic_DNA"/>
</dbReference>
<gene>
    <name evidence="2" type="ORF">OJ1294_G12.31</name>
    <name evidence="1" type="ORF">P0428A03.17</name>
</gene>